<reference evidence="1" key="1">
    <citation type="submission" date="2021-01" db="EMBL/GenBank/DDBJ databases">
        <title>Whole genome shotgun sequence of Virgisporangium ochraceum NBRC 16418.</title>
        <authorList>
            <person name="Komaki H."/>
            <person name="Tamura T."/>
        </authorList>
    </citation>
    <scope>NUCLEOTIDE SEQUENCE</scope>
    <source>
        <strain evidence="1">NBRC 16418</strain>
    </source>
</reference>
<dbReference type="EMBL" id="BOPH01000082">
    <property type="protein sequence ID" value="GIJ70808.1"/>
    <property type="molecule type" value="Genomic_DNA"/>
</dbReference>
<gene>
    <name evidence="1" type="ORF">Voc01_057250</name>
</gene>
<organism evidence="1 2">
    <name type="scientific">Virgisporangium ochraceum</name>
    <dbReference type="NCBI Taxonomy" id="65505"/>
    <lineage>
        <taxon>Bacteria</taxon>
        <taxon>Bacillati</taxon>
        <taxon>Actinomycetota</taxon>
        <taxon>Actinomycetes</taxon>
        <taxon>Micromonosporales</taxon>
        <taxon>Micromonosporaceae</taxon>
        <taxon>Virgisporangium</taxon>
    </lineage>
</organism>
<accession>A0A8J3ZYY9</accession>
<name>A0A8J3ZYY9_9ACTN</name>
<sequence length="65" mass="7036">MTTLVTRLADRLLSAMAPEVQAQAAACWYTGSRCVRCATTRARLYDYYSCTDGSSPIVDFGCGSC</sequence>
<dbReference type="RefSeq" id="WP_203930698.1">
    <property type="nucleotide sequence ID" value="NZ_BOPH01000082.1"/>
</dbReference>
<protein>
    <submittedName>
        <fullName evidence="1">Uncharacterized protein</fullName>
    </submittedName>
</protein>
<evidence type="ECO:0000313" key="1">
    <source>
        <dbReference type="EMBL" id="GIJ70808.1"/>
    </source>
</evidence>
<comment type="caution">
    <text evidence="1">The sequence shown here is derived from an EMBL/GenBank/DDBJ whole genome shotgun (WGS) entry which is preliminary data.</text>
</comment>
<proteinExistence type="predicted"/>
<dbReference type="Proteomes" id="UP000635606">
    <property type="component" value="Unassembled WGS sequence"/>
</dbReference>
<evidence type="ECO:0000313" key="2">
    <source>
        <dbReference type="Proteomes" id="UP000635606"/>
    </source>
</evidence>
<dbReference type="AlphaFoldDB" id="A0A8J3ZYY9"/>
<keyword evidence="2" id="KW-1185">Reference proteome</keyword>